<sequence>MYQPARIEGSGGVQSNIVNPDRIRGSERSIALSFTVLVLAATPFASAQYLHKIGNRIMHSVICSSLSCRSGNSQKLACESSEVLQPRKELASNSGNRSSSNSNSDDVSNGRIFVRCKIYLLTFLQQPLAPSRKRDATKGMLREIALPIAAPSEAESSTLTFPSRLLDSLLKRLRLKAKNLESPNYDPPERNAILRERRRKRSEESRETSRWSRSAVRRNDLEV</sequence>
<evidence type="ECO:0000313" key="2">
    <source>
        <dbReference type="EMBL" id="KAL2739943.1"/>
    </source>
</evidence>
<dbReference type="AlphaFoldDB" id="A0ABD2C4H7"/>
<feature type="compositionally biased region" description="Basic and acidic residues" evidence="1">
    <location>
        <begin position="187"/>
        <end position="210"/>
    </location>
</feature>
<dbReference type="EMBL" id="JAYRBN010000061">
    <property type="protein sequence ID" value="KAL2739943.1"/>
    <property type="molecule type" value="Genomic_DNA"/>
</dbReference>
<reference evidence="2 3" key="1">
    <citation type="journal article" date="2024" name="Ann. Entomol. Soc. Am.">
        <title>Genomic analyses of the southern and eastern yellowjacket wasps (Hymenoptera: Vespidae) reveal evolutionary signatures of social life.</title>
        <authorList>
            <person name="Catto M.A."/>
            <person name="Caine P.B."/>
            <person name="Orr S.E."/>
            <person name="Hunt B.G."/>
            <person name="Goodisman M.A.D."/>
        </authorList>
    </citation>
    <scope>NUCLEOTIDE SEQUENCE [LARGE SCALE GENOMIC DNA]</scope>
    <source>
        <strain evidence="2">232</strain>
        <tissue evidence="2">Head and thorax</tissue>
    </source>
</reference>
<dbReference type="Proteomes" id="UP001607303">
    <property type="component" value="Unassembled WGS sequence"/>
</dbReference>
<organism evidence="2 3">
    <name type="scientific">Vespula maculifrons</name>
    <name type="common">Eastern yellow jacket</name>
    <name type="synonym">Wasp</name>
    <dbReference type="NCBI Taxonomy" id="7453"/>
    <lineage>
        <taxon>Eukaryota</taxon>
        <taxon>Metazoa</taxon>
        <taxon>Ecdysozoa</taxon>
        <taxon>Arthropoda</taxon>
        <taxon>Hexapoda</taxon>
        <taxon>Insecta</taxon>
        <taxon>Pterygota</taxon>
        <taxon>Neoptera</taxon>
        <taxon>Endopterygota</taxon>
        <taxon>Hymenoptera</taxon>
        <taxon>Apocrita</taxon>
        <taxon>Aculeata</taxon>
        <taxon>Vespoidea</taxon>
        <taxon>Vespidae</taxon>
        <taxon>Vespinae</taxon>
        <taxon>Vespula</taxon>
    </lineage>
</organism>
<comment type="caution">
    <text evidence="2">The sequence shown here is derived from an EMBL/GenBank/DDBJ whole genome shotgun (WGS) entry which is preliminary data.</text>
</comment>
<proteinExistence type="predicted"/>
<evidence type="ECO:0000256" key="1">
    <source>
        <dbReference type="SAM" id="MobiDB-lite"/>
    </source>
</evidence>
<feature type="region of interest" description="Disordered" evidence="1">
    <location>
        <begin position="180"/>
        <end position="223"/>
    </location>
</feature>
<name>A0ABD2C4H7_VESMC</name>
<accession>A0ABD2C4H7</accession>
<gene>
    <name evidence="2" type="ORF">V1477_011332</name>
</gene>
<keyword evidence="3" id="KW-1185">Reference proteome</keyword>
<protein>
    <submittedName>
        <fullName evidence="2">Uncharacterized protein</fullName>
    </submittedName>
</protein>
<evidence type="ECO:0000313" key="3">
    <source>
        <dbReference type="Proteomes" id="UP001607303"/>
    </source>
</evidence>